<dbReference type="GO" id="GO:0030866">
    <property type="term" value="P:cortical actin cytoskeleton organization"/>
    <property type="evidence" value="ECO:0007669"/>
    <property type="project" value="TreeGrafter"/>
</dbReference>
<keyword evidence="4" id="KW-1185">Reference proteome</keyword>
<name>A0A136J9E4_9PEZI</name>
<dbReference type="InterPro" id="IPR009571">
    <property type="entry name" value="SUR7/Rim9-like_fungi"/>
</dbReference>
<reference evidence="4" key="1">
    <citation type="submission" date="2016-02" db="EMBL/GenBank/DDBJ databases">
        <title>Draft genome sequence of Microdochium bolleyi, a fungal endophyte of beachgrass.</title>
        <authorList>
            <consortium name="DOE Joint Genome Institute"/>
            <person name="David A.S."/>
            <person name="May G."/>
            <person name="Haridas S."/>
            <person name="Lim J."/>
            <person name="Wang M."/>
            <person name="Labutti K."/>
            <person name="Lipzen A."/>
            <person name="Barry K."/>
            <person name="Grigoriev I.V."/>
        </authorList>
    </citation>
    <scope>NUCLEOTIDE SEQUENCE [LARGE SCALE GENOMIC DNA]</scope>
    <source>
        <strain evidence="4">J235TASD1</strain>
    </source>
</reference>
<evidence type="ECO:0000256" key="1">
    <source>
        <dbReference type="SAM" id="MobiDB-lite"/>
    </source>
</evidence>
<organism evidence="3 4">
    <name type="scientific">Microdochium bolleyi</name>
    <dbReference type="NCBI Taxonomy" id="196109"/>
    <lineage>
        <taxon>Eukaryota</taxon>
        <taxon>Fungi</taxon>
        <taxon>Dikarya</taxon>
        <taxon>Ascomycota</taxon>
        <taxon>Pezizomycotina</taxon>
        <taxon>Sordariomycetes</taxon>
        <taxon>Xylariomycetidae</taxon>
        <taxon>Xylariales</taxon>
        <taxon>Microdochiaceae</taxon>
        <taxon>Microdochium</taxon>
    </lineage>
</organism>
<dbReference type="GO" id="GO:0031505">
    <property type="term" value="P:fungal-type cell wall organization"/>
    <property type="evidence" value="ECO:0007669"/>
    <property type="project" value="TreeGrafter"/>
</dbReference>
<dbReference type="GO" id="GO:0045121">
    <property type="term" value="C:membrane raft"/>
    <property type="evidence" value="ECO:0007669"/>
    <property type="project" value="TreeGrafter"/>
</dbReference>
<dbReference type="GO" id="GO:0005886">
    <property type="term" value="C:plasma membrane"/>
    <property type="evidence" value="ECO:0007669"/>
    <property type="project" value="InterPro"/>
</dbReference>
<feature type="transmembrane region" description="Helical" evidence="2">
    <location>
        <begin position="148"/>
        <end position="169"/>
    </location>
</feature>
<dbReference type="OrthoDB" id="5419460at2759"/>
<dbReference type="GO" id="GO:0005938">
    <property type="term" value="C:cell cortex"/>
    <property type="evidence" value="ECO:0007669"/>
    <property type="project" value="TreeGrafter"/>
</dbReference>
<dbReference type="Proteomes" id="UP000070501">
    <property type="component" value="Unassembled WGS sequence"/>
</dbReference>
<keyword evidence="2" id="KW-1133">Transmembrane helix</keyword>
<dbReference type="FunCoup" id="A0A136J9E4">
    <property type="interactions" value="101"/>
</dbReference>
<protein>
    <submittedName>
        <fullName evidence="3">SUR7/PalI family-domain-containing protein</fullName>
    </submittedName>
</protein>
<evidence type="ECO:0000313" key="4">
    <source>
        <dbReference type="Proteomes" id="UP000070501"/>
    </source>
</evidence>
<dbReference type="PANTHER" id="PTHR36414">
    <property type="entry name" value="PROTEIN SUR7"/>
    <property type="match status" value="1"/>
</dbReference>
<dbReference type="EMBL" id="KQ964247">
    <property type="protein sequence ID" value="KXJ93793.1"/>
    <property type="molecule type" value="Genomic_DNA"/>
</dbReference>
<keyword evidence="2" id="KW-0812">Transmembrane</keyword>
<dbReference type="PANTHER" id="PTHR36414:SF1">
    <property type="entry name" value="PROTEIN SUR7"/>
    <property type="match status" value="1"/>
</dbReference>
<feature type="region of interest" description="Disordered" evidence="1">
    <location>
        <begin position="215"/>
        <end position="249"/>
    </location>
</feature>
<evidence type="ECO:0000313" key="3">
    <source>
        <dbReference type="EMBL" id="KXJ93793.1"/>
    </source>
</evidence>
<feature type="transmembrane region" description="Helical" evidence="2">
    <location>
        <begin position="116"/>
        <end position="136"/>
    </location>
</feature>
<feature type="transmembrane region" description="Helical" evidence="2">
    <location>
        <begin position="189"/>
        <end position="210"/>
    </location>
</feature>
<keyword evidence="2" id="KW-0472">Membrane</keyword>
<gene>
    <name evidence="3" type="ORF">Micbo1qcDRAFT_158674</name>
</gene>
<evidence type="ECO:0000256" key="2">
    <source>
        <dbReference type="SAM" id="Phobius"/>
    </source>
</evidence>
<dbReference type="InParanoid" id="A0A136J9E4"/>
<sequence length="249" mass="26785">MAGNGIRAIVAMLLLAGAVVMTLFVFLAGVTNTTPFNNTYFLQSTTQGIQGARDITQWAYFYICAPGNLECSGAWPAPSVGWAWVSGALNVPPELIGDFGNGTTSMYYYYMWRFGWVTYLIAFAFAVFALLTGFLACLGRLGAALSSLLAAVSLFFYTVAAALMTVTFVKMRDALNANGYPSSIGQYAFGFTWGSFAAVFLATIIFCLGVRGDKTAGAAGSSSRFGRRRKSVRSSRSSIGSRRVKEDYA</sequence>
<dbReference type="Pfam" id="PF06687">
    <property type="entry name" value="SUR7"/>
    <property type="match status" value="1"/>
</dbReference>
<dbReference type="AlphaFoldDB" id="A0A136J9E4"/>
<dbReference type="GO" id="GO:0006897">
    <property type="term" value="P:endocytosis"/>
    <property type="evidence" value="ECO:0007669"/>
    <property type="project" value="TreeGrafter"/>
</dbReference>
<dbReference type="GO" id="GO:0032185">
    <property type="term" value="P:septin cytoskeleton organization"/>
    <property type="evidence" value="ECO:0007669"/>
    <property type="project" value="TreeGrafter"/>
</dbReference>
<accession>A0A136J9E4</accession>
<proteinExistence type="predicted"/>
<feature type="transmembrane region" description="Helical" evidence="2">
    <location>
        <begin position="9"/>
        <end position="30"/>
    </location>
</feature>